<name>A0ABS2D1H9_9FLAO</name>
<dbReference type="InterPro" id="IPR035093">
    <property type="entry name" value="RelE/ParE_toxin_dom_sf"/>
</dbReference>
<keyword evidence="3" id="KW-1185">Reference proteome</keyword>
<reference evidence="2 3" key="1">
    <citation type="submission" date="2021-02" db="EMBL/GenBank/DDBJ databases">
        <authorList>
            <person name="Jung H.S."/>
            <person name="Chun B.H."/>
            <person name="Jeon C.O."/>
        </authorList>
    </citation>
    <scope>NUCLEOTIDE SEQUENCE [LARGE SCALE GENOMIC DNA]</scope>
    <source>
        <strain evidence="2 3">LMG 25203</strain>
    </source>
</reference>
<dbReference type="Gene3D" id="3.30.2310.20">
    <property type="entry name" value="RelE-like"/>
    <property type="match status" value="1"/>
</dbReference>
<evidence type="ECO:0000313" key="3">
    <source>
        <dbReference type="Proteomes" id="UP000759529"/>
    </source>
</evidence>
<proteinExistence type="predicted"/>
<gene>
    <name evidence="2" type="ORF">H9X54_013580</name>
</gene>
<dbReference type="Proteomes" id="UP000759529">
    <property type="component" value="Unassembled WGS sequence"/>
</dbReference>
<dbReference type="Pfam" id="PF05016">
    <property type="entry name" value="ParE_toxin"/>
    <property type="match status" value="1"/>
</dbReference>
<organism evidence="2 3">
    <name type="scientific">Flavobacterium macrobrachii</name>
    <dbReference type="NCBI Taxonomy" id="591204"/>
    <lineage>
        <taxon>Bacteria</taxon>
        <taxon>Pseudomonadati</taxon>
        <taxon>Bacteroidota</taxon>
        <taxon>Flavobacteriia</taxon>
        <taxon>Flavobacteriales</taxon>
        <taxon>Flavobacteriaceae</taxon>
        <taxon>Flavobacterium</taxon>
    </lineage>
</organism>
<dbReference type="InterPro" id="IPR007712">
    <property type="entry name" value="RelE/ParE_toxin"/>
</dbReference>
<comment type="caution">
    <text evidence="2">The sequence shown here is derived from an EMBL/GenBank/DDBJ whole genome shotgun (WGS) entry which is preliminary data.</text>
</comment>
<evidence type="ECO:0000256" key="1">
    <source>
        <dbReference type="ARBA" id="ARBA00022649"/>
    </source>
</evidence>
<sequence length="96" mass="11400">MKLVVWSKASSISLQYIYDYILNESKSPQNAEMVVLTLLKLGNELNIFPEKFPKEPTFNDESIRFCVKWNFKILYQIKHDKILIINVYSTKMSFFK</sequence>
<evidence type="ECO:0000313" key="2">
    <source>
        <dbReference type="EMBL" id="MBM6500322.1"/>
    </source>
</evidence>
<accession>A0ABS2D1H9</accession>
<dbReference type="EMBL" id="JACSOD020000501">
    <property type="protein sequence ID" value="MBM6500322.1"/>
    <property type="molecule type" value="Genomic_DNA"/>
</dbReference>
<dbReference type="RefSeq" id="WP_187656583.1">
    <property type="nucleotide sequence ID" value="NZ_JACSOD020000501.1"/>
</dbReference>
<protein>
    <submittedName>
        <fullName evidence="2">Type II toxin-antitoxin system RelE/ParE family toxin</fullName>
    </submittedName>
</protein>
<keyword evidence="1" id="KW-1277">Toxin-antitoxin system</keyword>